<dbReference type="InterPro" id="IPR023299">
    <property type="entry name" value="ATPase_P-typ_cyto_dom_N"/>
</dbReference>
<comment type="caution">
    <text evidence="10">The sequence shown here is derived from an EMBL/GenBank/DDBJ whole genome shotgun (WGS) entry which is preliminary data.</text>
</comment>
<keyword evidence="3 8" id="KW-0812">Transmembrane</keyword>
<dbReference type="InterPro" id="IPR018303">
    <property type="entry name" value="ATPase_P-typ_P_site"/>
</dbReference>
<dbReference type="InterPro" id="IPR023298">
    <property type="entry name" value="ATPase_P-typ_TM_dom_sf"/>
</dbReference>
<evidence type="ECO:0000256" key="6">
    <source>
        <dbReference type="ARBA" id="ARBA00022989"/>
    </source>
</evidence>
<proteinExistence type="inferred from homology"/>
<name>A0A6I4NZQ6_9MICO</name>
<evidence type="ECO:0000256" key="2">
    <source>
        <dbReference type="ARBA" id="ARBA00006024"/>
    </source>
</evidence>
<dbReference type="GO" id="GO:0005507">
    <property type="term" value="F:copper ion binding"/>
    <property type="evidence" value="ECO:0007669"/>
    <property type="project" value="TreeGrafter"/>
</dbReference>
<dbReference type="AlphaFoldDB" id="A0A6I4NZQ6"/>
<evidence type="ECO:0000313" key="11">
    <source>
        <dbReference type="Proteomes" id="UP000438182"/>
    </source>
</evidence>
<dbReference type="GO" id="GO:0043682">
    <property type="term" value="F:P-type divalent copper transporter activity"/>
    <property type="evidence" value="ECO:0007669"/>
    <property type="project" value="TreeGrafter"/>
</dbReference>
<dbReference type="PANTHER" id="PTHR43520:SF8">
    <property type="entry name" value="P-TYPE CU(+) TRANSPORTER"/>
    <property type="match status" value="1"/>
</dbReference>
<dbReference type="PANTHER" id="PTHR43520">
    <property type="entry name" value="ATP7, ISOFORM B"/>
    <property type="match status" value="1"/>
</dbReference>
<dbReference type="RefSeq" id="WP_160426327.1">
    <property type="nucleotide sequence ID" value="NZ_WSTA01000077.1"/>
</dbReference>
<dbReference type="PROSITE" id="PS00154">
    <property type="entry name" value="ATPASE_E1_E2"/>
    <property type="match status" value="1"/>
</dbReference>
<dbReference type="CDD" id="cd00371">
    <property type="entry name" value="HMA"/>
    <property type="match status" value="1"/>
</dbReference>
<evidence type="ECO:0000259" key="9">
    <source>
        <dbReference type="PROSITE" id="PS50846"/>
    </source>
</evidence>
<dbReference type="Pfam" id="PF00403">
    <property type="entry name" value="HMA"/>
    <property type="match status" value="1"/>
</dbReference>
<protein>
    <submittedName>
        <fullName evidence="10">HAD-IC family P-type ATPase</fullName>
    </submittedName>
</protein>
<dbReference type="GO" id="GO:0016887">
    <property type="term" value="F:ATP hydrolysis activity"/>
    <property type="evidence" value="ECO:0007669"/>
    <property type="project" value="InterPro"/>
</dbReference>
<feature type="domain" description="HMA" evidence="9">
    <location>
        <begin position="11"/>
        <end position="75"/>
    </location>
</feature>
<dbReference type="InterPro" id="IPR036163">
    <property type="entry name" value="HMA_dom_sf"/>
</dbReference>
<sequence length="550" mass="55742">MSATSPVPQVHVVDLEIGGMTCASCVARVEQRLGRLDGVAAEVNLATERARVVAPAATSVEELVAAVRAAGYDAAPVSDRSDDDSARPRDLERVRLVVAVVLAAIVLVLSMVPAVQFAGWQYWALALATPVVWWSGWPIHRAAARALRHGSLTMDTLVSLGSAVAWMWSAWQLALAFTTGGHLHAHLDAEVAAVVVAVVLVGRRIESRSRRSAGAAVTALAALSVRDVAVRIAGVEHRIPIERLRVGDRFVVRPGERVAADGTVVAGEAALDVSTLTGEPVPVEVGVGDAATAGSIAHGGVLEIEAEQVGADTRLAAIGRLVEQAQLGKGSAARLADRISAVFVPVVIGIALASFAGWMLAGASLEAAIGVAVSVLVIACPCALGLATPVAILAGTGRGARRGILITGPSALESAASVRTVLLDKTGTLTTGRLSLVAVQAAPDASEADVLALAASLEHGSEHPVARAITAAATEVQPVARAITAAAAEVQPVAVEAFRALPGSGVAGVVEGDDVLVGSPALLAERGIALPAPLAEAADAADGTLVAVAR</sequence>
<dbReference type="GO" id="GO:0055070">
    <property type="term" value="P:copper ion homeostasis"/>
    <property type="evidence" value="ECO:0007669"/>
    <property type="project" value="TreeGrafter"/>
</dbReference>
<keyword evidence="7 8" id="KW-0472">Membrane</keyword>
<feature type="transmembrane region" description="Helical" evidence="8">
    <location>
        <begin position="183"/>
        <end position="202"/>
    </location>
</feature>
<dbReference type="InterPro" id="IPR059000">
    <property type="entry name" value="ATPase_P-type_domA"/>
</dbReference>
<dbReference type="Gene3D" id="2.70.150.10">
    <property type="entry name" value="Calcium-transporting ATPase, cytoplasmic transduction domain A"/>
    <property type="match status" value="1"/>
</dbReference>
<dbReference type="EMBL" id="WSTA01000077">
    <property type="protein sequence ID" value="MWB99768.1"/>
    <property type="molecule type" value="Genomic_DNA"/>
</dbReference>
<dbReference type="FunFam" id="3.30.70.100:FF:000005">
    <property type="entry name" value="Copper-exporting P-type ATPase A"/>
    <property type="match status" value="1"/>
</dbReference>
<dbReference type="Pfam" id="PF00122">
    <property type="entry name" value="E1-E2_ATPase"/>
    <property type="match status" value="1"/>
</dbReference>
<dbReference type="Pfam" id="PF00702">
    <property type="entry name" value="Hydrolase"/>
    <property type="match status" value="1"/>
</dbReference>
<dbReference type="SUPFAM" id="SSF81665">
    <property type="entry name" value="Calcium ATPase, transmembrane domain M"/>
    <property type="match status" value="1"/>
</dbReference>
<feature type="transmembrane region" description="Helical" evidence="8">
    <location>
        <begin position="120"/>
        <end position="140"/>
    </location>
</feature>
<dbReference type="InterPro" id="IPR006121">
    <property type="entry name" value="HMA_dom"/>
</dbReference>
<dbReference type="SUPFAM" id="SSF81660">
    <property type="entry name" value="Metal cation-transporting ATPase, ATP-binding domain N"/>
    <property type="match status" value="1"/>
</dbReference>
<comment type="similarity">
    <text evidence="2">Belongs to the cation transport ATPase (P-type) (TC 3.A.3) family. Type IB subfamily.</text>
</comment>
<keyword evidence="4" id="KW-0479">Metal-binding</keyword>
<feature type="transmembrane region" description="Helical" evidence="8">
    <location>
        <begin position="367"/>
        <end position="394"/>
    </location>
</feature>
<dbReference type="GO" id="GO:0005524">
    <property type="term" value="F:ATP binding"/>
    <property type="evidence" value="ECO:0007669"/>
    <property type="project" value="InterPro"/>
</dbReference>
<dbReference type="InterPro" id="IPR008250">
    <property type="entry name" value="ATPase_P-typ_transduc_dom_A_sf"/>
</dbReference>
<dbReference type="PROSITE" id="PS01047">
    <property type="entry name" value="HMA_1"/>
    <property type="match status" value="1"/>
</dbReference>
<feature type="transmembrane region" description="Helical" evidence="8">
    <location>
        <begin position="152"/>
        <end position="171"/>
    </location>
</feature>
<dbReference type="SUPFAM" id="SSF81653">
    <property type="entry name" value="Calcium ATPase, transduction domain A"/>
    <property type="match status" value="1"/>
</dbReference>
<gene>
    <name evidence="10" type="ORF">GB864_14545</name>
</gene>
<organism evidence="10 11">
    <name type="scientific">Agromyces seonyuensis</name>
    <dbReference type="NCBI Taxonomy" id="2662446"/>
    <lineage>
        <taxon>Bacteria</taxon>
        <taxon>Bacillati</taxon>
        <taxon>Actinomycetota</taxon>
        <taxon>Actinomycetes</taxon>
        <taxon>Micrococcales</taxon>
        <taxon>Microbacteriaceae</taxon>
        <taxon>Agromyces</taxon>
    </lineage>
</organism>
<evidence type="ECO:0000256" key="8">
    <source>
        <dbReference type="SAM" id="Phobius"/>
    </source>
</evidence>
<keyword evidence="5" id="KW-1278">Translocase</keyword>
<dbReference type="Gene3D" id="3.40.50.1000">
    <property type="entry name" value="HAD superfamily/HAD-like"/>
    <property type="match status" value="1"/>
</dbReference>
<reference evidence="10 11" key="1">
    <citation type="submission" date="2019-12" db="EMBL/GenBank/DDBJ databases">
        <authorList>
            <person name="Kim Y.S."/>
        </authorList>
    </citation>
    <scope>NUCLEOTIDE SEQUENCE [LARGE SCALE GENOMIC DNA]</scope>
    <source>
        <strain evidence="10 11">MMS17-SY077</strain>
    </source>
</reference>
<dbReference type="GO" id="GO:0005886">
    <property type="term" value="C:plasma membrane"/>
    <property type="evidence" value="ECO:0007669"/>
    <property type="project" value="UniProtKB-SubCell"/>
</dbReference>
<dbReference type="Gene3D" id="3.30.70.100">
    <property type="match status" value="1"/>
</dbReference>
<dbReference type="Proteomes" id="UP000438182">
    <property type="component" value="Unassembled WGS sequence"/>
</dbReference>
<dbReference type="InterPro" id="IPR017969">
    <property type="entry name" value="Heavy-metal-associated_CS"/>
</dbReference>
<dbReference type="InterPro" id="IPR023214">
    <property type="entry name" value="HAD_sf"/>
</dbReference>
<keyword evidence="6 8" id="KW-1133">Transmembrane helix</keyword>
<evidence type="ECO:0000256" key="1">
    <source>
        <dbReference type="ARBA" id="ARBA00004651"/>
    </source>
</evidence>
<comment type="subcellular location">
    <subcellularLocation>
        <location evidence="1">Cell membrane</location>
        <topology evidence="1">Multi-pass membrane protein</topology>
    </subcellularLocation>
</comment>
<evidence type="ECO:0000256" key="7">
    <source>
        <dbReference type="ARBA" id="ARBA00023136"/>
    </source>
</evidence>
<evidence type="ECO:0000256" key="3">
    <source>
        <dbReference type="ARBA" id="ARBA00022692"/>
    </source>
</evidence>
<feature type="transmembrane region" description="Helical" evidence="8">
    <location>
        <begin position="96"/>
        <end position="114"/>
    </location>
</feature>
<keyword evidence="11" id="KW-1185">Reference proteome</keyword>
<accession>A0A6I4NZQ6</accession>
<evidence type="ECO:0000256" key="5">
    <source>
        <dbReference type="ARBA" id="ARBA00022967"/>
    </source>
</evidence>
<feature type="non-terminal residue" evidence="10">
    <location>
        <position position="550"/>
    </location>
</feature>
<evidence type="ECO:0000313" key="10">
    <source>
        <dbReference type="EMBL" id="MWB99768.1"/>
    </source>
</evidence>
<feature type="transmembrane region" description="Helical" evidence="8">
    <location>
        <begin position="339"/>
        <end position="361"/>
    </location>
</feature>
<evidence type="ECO:0000256" key="4">
    <source>
        <dbReference type="ARBA" id="ARBA00022723"/>
    </source>
</evidence>
<dbReference type="PROSITE" id="PS50846">
    <property type="entry name" value="HMA_2"/>
    <property type="match status" value="1"/>
</dbReference>
<dbReference type="SUPFAM" id="SSF55008">
    <property type="entry name" value="HMA, heavy metal-associated domain"/>
    <property type="match status" value="1"/>
</dbReference>
<dbReference type="NCBIfam" id="TIGR01494">
    <property type="entry name" value="ATPase_P-type"/>
    <property type="match status" value="1"/>
</dbReference>
<dbReference type="InterPro" id="IPR001757">
    <property type="entry name" value="P_typ_ATPase"/>
</dbReference>
<dbReference type="Gene3D" id="3.40.1110.10">
    <property type="entry name" value="Calcium-transporting ATPase, cytoplasmic domain N"/>
    <property type="match status" value="1"/>
</dbReference>